<reference evidence="11 12" key="1">
    <citation type="submission" date="2015-01" db="EMBL/GenBank/DDBJ databases">
        <title>Draft genome of the acidophilic iron oxidizer Acidithrix ferrooxidans strain Py-F3.</title>
        <authorList>
            <person name="Poehlein A."/>
            <person name="Eisen S."/>
            <person name="Schloemann M."/>
            <person name="Johnson B.D."/>
            <person name="Daniel R."/>
            <person name="Muehling M."/>
        </authorList>
    </citation>
    <scope>NUCLEOTIDE SEQUENCE [LARGE SCALE GENOMIC DNA]</scope>
    <source>
        <strain evidence="11 12">Py-F3</strain>
    </source>
</reference>
<evidence type="ECO:0000256" key="8">
    <source>
        <dbReference type="ARBA" id="ARBA00022842"/>
    </source>
</evidence>
<keyword evidence="5" id="KW-0808">Transferase</keyword>
<evidence type="ECO:0000256" key="2">
    <source>
        <dbReference type="ARBA" id="ARBA00011955"/>
    </source>
</evidence>
<keyword evidence="8" id="KW-0460">Magnesium</keyword>
<comment type="cofactor">
    <cofactor evidence="1">
        <name>Mg(2+)</name>
        <dbReference type="ChEBI" id="CHEBI:18420"/>
    </cofactor>
</comment>
<dbReference type="Pfam" id="PF02424">
    <property type="entry name" value="ApbE"/>
    <property type="match status" value="2"/>
</dbReference>
<evidence type="ECO:0000313" key="11">
    <source>
        <dbReference type="EMBL" id="KJF17314.1"/>
    </source>
</evidence>
<evidence type="ECO:0000256" key="9">
    <source>
        <dbReference type="ARBA" id="ARBA00031306"/>
    </source>
</evidence>
<comment type="catalytic activity">
    <reaction evidence="10">
        <text>L-threonyl-[protein] + FAD = FMN-L-threonyl-[protein] + AMP + H(+)</text>
        <dbReference type="Rhea" id="RHEA:36847"/>
        <dbReference type="Rhea" id="RHEA-COMP:11060"/>
        <dbReference type="Rhea" id="RHEA-COMP:11061"/>
        <dbReference type="ChEBI" id="CHEBI:15378"/>
        <dbReference type="ChEBI" id="CHEBI:30013"/>
        <dbReference type="ChEBI" id="CHEBI:57692"/>
        <dbReference type="ChEBI" id="CHEBI:74257"/>
        <dbReference type="ChEBI" id="CHEBI:456215"/>
        <dbReference type="EC" id="2.7.1.180"/>
    </reaction>
</comment>
<dbReference type="InterPro" id="IPR003374">
    <property type="entry name" value="ApbE-like_sf"/>
</dbReference>
<comment type="caution">
    <text evidence="11">The sequence shown here is derived from an EMBL/GenBank/DDBJ whole genome shotgun (WGS) entry which is preliminary data.</text>
</comment>
<name>A0A0D8HHH7_9ACTN</name>
<keyword evidence="11" id="KW-0449">Lipoprotein</keyword>
<gene>
    <name evidence="11" type="ORF">AXFE_18250</name>
</gene>
<keyword evidence="7" id="KW-0274">FAD</keyword>
<protein>
    <recommendedName>
        <fullName evidence="3">FAD:protein FMN transferase</fullName>
        <ecNumber evidence="2">2.7.1.180</ecNumber>
    </recommendedName>
    <alternativeName>
        <fullName evidence="9">Flavin transferase</fullName>
    </alternativeName>
</protein>
<accession>A0A0D8HHH7</accession>
<dbReference type="PATRIC" id="fig|1280514.3.peg.2397"/>
<keyword evidence="4" id="KW-0285">Flavoprotein</keyword>
<dbReference type="EC" id="2.7.1.180" evidence="2"/>
<dbReference type="PANTHER" id="PTHR30040">
    <property type="entry name" value="THIAMINE BIOSYNTHESIS LIPOPROTEIN APBE"/>
    <property type="match status" value="1"/>
</dbReference>
<sequence length="242" mass="25811">MISNVHHAMGTVFTFLIIDEEKSKSQIEAAISFACAEIDRLDNQFSLWKQDSELTLFNRGEIEHPSPLFIEVMQECERAKTITAGHFDPWALGKRFDPTGLVKGWSAKRALSILIEAGIQGGLVNAGGDICVVPGRIYTIGVQDPFKPGELLGVVDVTEAVATSGSYERGDHITSVKGLPITTVAATVLGTDLTRLDAIATALIAGGAEVLGMVTKMRGTEAMIVKSDGSMLASPNFAFSKG</sequence>
<evidence type="ECO:0000256" key="6">
    <source>
        <dbReference type="ARBA" id="ARBA00022723"/>
    </source>
</evidence>
<evidence type="ECO:0000256" key="3">
    <source>
        <dbReference type="ARBA" id="ARBA00016337"/>
    </source>
</evidence>
<dbReference type="SUPFAM" id="SSF143631">
    <property type="entry name" value="ApbE-like"/>
    <property type="match status" value="1"/>
</dbReference>
<dbReference type="GO" id="GO:0046872">
    <property type="term" value="F:metal ion binding"/>
    <property type="evidence" value="ECO:0007669"/>
    <property type="project" value="UniProtKB-KW"/>
</dbReference>
<organism evidence="11 12">
    <name type="scientific">Acidithrix ferrooxidans</name>
    <dbReference type="NCBI Taxonomy" id="1280514"/>
    <lineage>
        <taxon>Bacteria</taxon>
        <taxon>Bacillati</taxon>
        <taxon>Actinomycetota</taxon>
        <taxon>Acidimicrobiia</taxon>
        <taxon>Acidimicrobiales</taxon>
        <taxon>Acidimicrobiaceae</taxon>
        <taxon>Acidithrix</taxon>
    </lineage>
</organism>
<keyword evidence="12" id="KW-1185">Reference proteome</keyword>
<dbReference type="PANTHER" id="PTHR30040:SF2">
    <property type="entry name" value="FAD:PROTEIN FMN TRANSFERASE"/>
    <property type="match status" value="1"/>
</dbReference>
<evidence type="ECO:0000256" key="5">
    <source>
        <dbReference type="ARBA" id="ARBA00022679"/>
    </source>
</evidence>
<keyword evidence="6" id="KW-0479">Metal-binding</keyword>
<evidence type="ECO:0000313" key="12">
    <source>
        <dbReference type="Proteomes" id="UP000032360"/>
    </source>
</evidence>
<evidence type="ECO:0000256" key="1">
    <source>
        <dbReference type="ARBA" id="ARBA00001946"/>
    </source>
</evidence>
<evidence type="ECO:0000256" key="4">
    <source>
        <dbReference type="ARBA" id="ARBA00022630"/>
    </source>
</evidence>
<dbReference type="InterPro" id="IPR024932">
    <property type="entry name" value="ApbE"/>
</dbReference>
<evidence type="ECO:0000256" key="10">
    <source>
        <dbReference type="ARBA" id="ARBA00048540"/>
    </source>
</evidence>
<dbReference type="AlphaFoldDB" id="A0A0D8HHH7"/>
<dbReference type="GO" id="GO:0016740">
    <property type="term" value="F:transferase activity"/>
    <property type="evidence" value="ECO:0007669"/>
    <property type="project" value="UniProtKB-KW"/>
</dbReference>
<evidence type="ECO:0000256" key="7">
    <source>
        <dbReference type="ARBA" id="ARBA00022827"/>
    </source>
</evidence>
<dbReference type="Proteomes" id="UP000032360">
    <property type="component" value="Unassembled WGS sequence"/>
</dbReference>
<proteinExistence type="predicted"/>
<dbReference type="EMBL" id="JXYS01000053">
    <property type="protein sequence ID" value="KJF17314.1"/>
    <property type="molecule type" value="Genomic_DNA"/>
</dbReference>
<dbReference type="STRING" id="1280514.AXFE_18250"/>
<dbReference type="Gene3D" id="3.10.520.10">
    <property type="entry name" value="ApbE-like domains"/>
    <property type="match status" value="2"/>
</dbReference>